<comment type="similarity">
    <text evidence="3 10">Belongs to the cytochrome P450 family.</text>
</comment>
<keyword evidence="8 10" id="KW-0503">Monooxygenase</keyword>
<evidence type="ECO:0000256" key="5">
    <source>
        <dbReference type="ARBA" id="ARBA00022723"/>
    </source>
</evidence>
<dbReference type="PROSITE" id="PS00086">
    <property type="entry name" value="CYTOCHROME_P450"/>
    <property type="match status" value="1"/>
</dbReference>
<dbReference type="InterPro" id="IPR002403">
    <property type="entry name" value="Cyt_P450_E_grp-IV"/>
</dbReference>
<evidence type="ECO:0000256" key="10">
    <source>
        <dbReference type="RuleBase" id="RU000461"/>
    </source>
</evidence>
<dbReference type="STRING" id="671987.R0JSH1"/>
<dbReference type="GO" id="GO:0016705">
    <property type="term" value="F:oxidoreductase activity, acting on paired donors, with incorporation or reduction of molecular oxygen"/>
    <property type="evidence" value="ECO:0007669"/>
    <property type="project" value="InterPro"/>
</dbReference>
<feature type="binding site" description="axial binding residue" evidence="9">
    <location>
        <position position="492"/>
    </location>
    <ligand>
        <name>heme</name>
        <dbReference type="ChEBI" id="CHEBI:30413"/>
    </ligand>
    <ligandPart>
        <name>Fe</name>
        <dbReference type="ChEBI" id="CHEBI:18248"/>
    </ligandPart>
</feature>
<evidence type="ECO:0000256" key="4">
    <source>
        <dbReference type="ARBA" id="ARBA00022617"/>
    </source>
</evidence>
<dbReference type="Pfam" id="PF00067">
    <property type="entry name" value="p450"/>
    <property type="match status" value="1"/>
</dbReference>
<keyword evidence="7 9" id="KW-0408">Iron</keyword>
<dbReference type="Gene3D" id="1.10.630.10">
    <property type="entry name" value="Cytochrome P450"/>
    <property type="match status" value="1"/>
</dbReference>
<keyword evidence="12" id="KW-1185">Reference proteome</keyword>
<dbReference type="RefSeq" id="XP_008028455.1">
    <property type="nucleotide sequence ID" value="XM_008030264.1"/>
</dbReference>
<dbReference type="AlphaFoldDB" id="R0JSH1"/>
<reference evidence="11 12" key="2">
    <citation type="journal article" date="2013" name="PLoS Genet.">
        <title>Comparative genome structure, secondary metabolite, and effector coding capacity across Cochliobolus pathogens.</title>
        <authorList>
            <person name="Condon B.J."/>
            <person name="Leng Y."/>
            <person name="Wu D."/>
            <person name="Bushley K.E."/>
            <person name="Ohm R.A."/>
            <person name="Otillar R."/>
            <person name="Martin J."/>
            <person name="Schackwitz W."/>
            <person name="Grimwood J."/>
            <person name="MohdZainudin N."/>
            <person name="Xue C."/>
            <person name="Wang R."/>
            <person name="Manning V.A."/>
            <person name="Dhillon B."/>
            <person name="Tu Z.J."/>
            <person name="Steffenson B.J."/>
            <person name="Salamov A."/>
            <person name="Sun H."/>
            <person name="Lowry S."/>
            <person name="LaButti K."/>
            <person name="Han J."/>
            <person name="Copeland A."/>
            <person name="Lindquist E."/>
            <person name="Barry K."/>
            <person name="Schmutz J."/>
            <person name="Baker S.E."/>
            <person name="Ciuffetti L.M."/>
            <person name="Grigoriev I.V."/>
            <person name="Zhong S."/>
            <person name="Turgeon B.G."/>
        </authorList>
    </citation>
    <scope>NUCLEOTIDE SEQUENCE [LARGE SCALE GENOMIC DNA]</scope>
    <source>
        <strain evidence="12">28A</strain>
    </source>
</reference>
<dbReference type="Proteomes" id="UP000016935">
    <property type="component" value="Unassembled WGS sequence"/>
</dbReference>
<dbReference type="PANTHER" id="PTHR46206">
    <property type="entry name" value="CYTOCHROME P450"/>
    <property type="match status" value="1"/>
</dbReference>
<keyword evidence="6 10" id="KW-0560">Oxidoreductase</keyword>
<dbReference type="eggNOG" id="KOG0156">
    <property type="taxonomic scope" value="Eukaryota"/>
</dbReference>
<protein>
    <recommendedName>
        <fullName evidence="13">Cytochrome P450</fullName>
    </recommendedName>
</protein>
<dbReference type="PANTHER" id="PTHR46206:SF1">
    <property type="entry name" value="P450, PUTATIVE (EUROFUNG)-RELATED"/>
    <property type="match status" value="1"/>
</dbReference>
<dbReference type="PRINTS" id="PR00465">
    <property type="entry name" value="EP450IV"/>
</dbReference>
<dbReference type="CDD" id="cd11041">
    <property type="entry name" value="CYP503A1-like"/>
    <property type="match status" value="1"/>
</dbReference>
<dbReference type="GO" id="GO:0005506">
    <property type="term" value="F:iron ion binding"/>
    <property type="evidence" value="ECO:0007669"/>
    <property type="project" value="InterPro"/>
</dbReference>
<evidence type="ECO:0000256" key="2">
    <source>
        <dbReference type="ARBA" id="ARBA00004685"/>
    </source>
</evidence>
<evidence type="ECO:0000256" key="9">
    <source>
        <dbReference type="PIRSR" id="PIRSR602403-1"/>
    </source>
</evidence>
<keyword evidence="5 9" id="KW-0479">Metal-binding</keyword>
<keyword evidence="4 9" id="KW-0349">Heme</keyword>
<dbReference type="GO" id="GO:0004497">
    <property type="term" value="F:monooxygenase activity"/>
    <property type="evidence" value="ECO:0007669"/>
    <property type="project" value="UniProtKB-KW"/>
</dbReference>
<comment type="cofactor">
    <cofactor evidence="1 9">
        <name>heme</name>
        <dbReference type="ChEBI" id="CHEBI:30413"/>
    </cofactor>
</comment>
<evidence type="ECO:0000313" key="11">
    <source>
        <dbReference type="EMBL" id="EOA84038.1"/>
    </source>
</evidence>
<dbReference type="GO" id="GO:0020037">
    <property type="term" value="F:heme binding"/>
    <property type="evidence" value="ECO:0007669"/>
    <property type="project" value="InterPro"/>
</dbReference>
<name>R0JSH1_EXST2</name>
<evidence type="ECO:0000313" key="12">
    <source>
        <dbReference type="Proteomes" id="UP000016935"/>
    </source>
</evidence>
<dbReference type="HOGENOM" id="CLU_022195_9_2_1"/>
<dbReference type="GeneID" id="19396478"/>
<reference evidence="11 12" key="1">
    <citation type="journal article" date="2012" name="PLoS Pathog.">
        <title>Diverse lifestyles and strategies of plant pathogenesis encoded in the genomes of eighteen Dothideomycetes fungi.</title>
        <authorList>
            <person name="Ohm R.A."/>
            <person name="Feau N."/>
            <person name="Henrissat B."/>
            <person name="Schoch C.L."/>
            <person name="Horwitz B.A."/>
            <person name="Barry K.W."/>
            <person name="Condon B.J."/>
            <person name="Copeland A.C."/>
            <person name="Dhillon B."/>
            <person name="Glaser F."/>
            <person name="Hesse C.N."/>
            <person name="Kosti I."/>
            <person name="LaButti K."/>
            <person name="Lindquist E.A."/>
            <person name="Lucas S."/>
            <person name="Salamov A.A."/>
            <person name="Bradshaw R.E."/>
            <person name="Ciuffetti L."/>
            <person name="Hamelin R.C."/>
            <person name="Kema G.H.J."/>
            <person name="Lawrence C."/>
            <person name="Scott J.A."/>
            <person name="Spatafora J.W."/>
            <person name="Turgeon B.G."/>
            <person name="de Wit P.J.G.M."/>
            <person name="Zhong S."/>
            <person name="Goodwin S.B."/>
            <person name="Grigoriev I.V."/>
        </authorList>
    </citation>
    <scope>NUCLEOTIDE SEQUENCE [LARGE SCALE GENOMIC DNA]</scope>
    <source>
        <strain evidence="12">28A</strain>
    </source>
</reference>
<dbReference type="InterPro" id="IPR001128">
    <property type="entry name" value="Cyt_P450"/>
</dbReference>
<proteinExistence type="inferred from homology"/>
<evidence type="ECO:0000256" key="3">
    <source>
        <dbReference type="ARBA" id="ARBA00010617"/>
    </source>
</evidence>
<dbReference type="EMBL" id="KB908814">
    <property type="protein sequence ID" value="EOA84038.1"/>
    <property type="molecule type" value="Genomic_DNA"/>
</dbReference>
<organism evidence="11 12">
    <name type="scientific">Exserohilum turcicum (strain 28A)</name>
    <name type="common">Northern leaf blight fungus</name>
    <name type="synonym">Setosphaeria turcica</name>
    <dbReference type="NCBI Taxonomy" id="671987"/>
    <lineage>
        <taxon>Eukaryota</taxon>
        <taxon>Fungi</taxon>
        <taxon>Dikarya</taxon>
        <taxon>Ascomycota</taxon>
        <taxon>Pezizomycotina</taxon>
        <taxon>Dothideomycetes</taxon>
        <taxon>Pleosporomycetidae</taxon>
        <taxon>Pleosporales</taxon>
        <taxon>Pleosporineae</taxon>
        <taxon>Pleosporaceae</taxon>
        <taxon>Exserohilum</taxon>
    </lineage>
</organism>
<dbReference type="InterPro" id="IPR036396">
    <property type="entry name" value="Cyt_P450_sf"/>
</dbReference>
<comment type="pathway">
    <text evidence="2">Mycotoxin biosynthesis.</text>
</comment>
<dbReference type="SUPFAM" id="SSF48264">
    <property type="entry name" value="Cytochrome P450"/>
    <property type="match status" value="1"/>
</dbReference>
<gene>
    <name evidence="11" type="ORF">SETTUDRAFT_138815</name>
</gene>
<dbReference type="InterPro" id="IPR017972">
    <property type="entry name" value="Cyt_P450_CS"/>
</dbReference>
<evidence type="ECO:0000256" key="8">
    <source>
        <dbReference type="ARBA" id="ARBA00023033"/>
    </source>
</evidence>
<dbReference type="OrthoDB" id="1844152at2759"/>
<accession>R0JSH1</accession>
<evidence type="ECO:0000256" key="7">
    <source>
        <dbReference type="ARBA" id="ARBA00023004"/>
    </source>
</evidence>
<sequence>MAGEQVESHGSGSGYAHTYATLPHIALAILTYWIAATAYSLLTAPAIPISIPWMGYGKGWIAALRNYLAVSQSKGWMLAGYDKYSRRGDAFVLPPTLGMYPEVVVPRSIMQWMFDQPDNVLSVSAAHYDILQGSYCFVKPIILKDPYHEHVVHRNLLRNLNFILPEIAQEVPSAVTNIYGTDTEQWKTINVMDSFMEMIPGITNRMLVGPALCHKRKYLDAVTGFTTDVVRGQAFMLIVPKALHPIVGTLISLPGKYHYWLSSRFTLPVIKQRISDITKKDAGDPDYKDWTEPKDFFTWIYRTAQAEGRHDEMQPERIAKRILPLNFASIHTTSLTGYEAIVEILNAGPDVVRQLREEVYRITQEEGGCTRAGLTRMYRLDSAIRESQRLSPIALTFNHRKVVAKEGIVLPDGTHIKQGTIISCPWMSMASDTEIYDKPGEYDPFRYSRPREAYEAMTPEEKAKVNSLKLKQGGMVTTSIQHLAFGHGRHACPGRFFVSHELKMILSYMLLNYDFKPLSEKPKKIWVIRHLIPLPAKIEVRRRKSPWTPADG</sequence>
<evidence type="ECO:0008006" key="13">
    <source>
        <dbReference type="Google" id="ProtNLM"/>
    </source>
</evidence>
<evidence type="ECO:0000256" key="1">
    <source>
        <dbReference type="ARBA" id="ARBA00001971"/>
    </source>
</evidence>
<evidence type="ECO:0000256" key="6">
    <source>
        <dbReference type="ARBA" id="ARBA00023002"/>
    </source>
</evidence>